<feature type="transmembrane region" description="Helical" evidence="1">
    <location>
        <begin position="6"/>
        <end position="28"/>
    </location>
</feature>
<protein>
    <submittedName>
        <fullName evidence="2">Uncharacterized protein</fullName>
    </submittedName>
</protein>
<name>X1D4E2_9ZZZZ</name>
<keyword evidence="1" id="KW-0812">Transmembrane</keyword>
<keyword evidence="1" id="KW-0472">Membrane</keyword>
<gene>
    <name evidence="2" type="ORF">S01H4_47524</name>
</gene>
<feature type="non-terminal residue" evidence="2">
    <location>
        <position position="74"/>
    </location>
</feature>
<organism evidence="2">
    <name type="scientific">marine sediment metagenome</name>
    <dbReference type="NCBI Taxonomy" id="412755"/>
    <lineage>
        <taxon>unclassified sequences</taxon>
        <taxon>metagenomes</taxon>
        <taxon>ecological metagenomes</taxon>
    </lineage>
</organism>
<sequence length="74" mass="8464">MMVTLIRTFVLGGILASMIFLGMAGFLLDSQYADKFNVTINTTMYGNLSNEMTKFMEDTTETSREIQKRQKGRR</sequence>
<comment type="caution">
    <text evidence="2">The sequence shown here is derived from an EMBL/GenBank/DDBJ whole genome shotgun (WGS) entry which is preliminary data.</text>
</comment>
<proteinExistence type="predicted"/>
<reference evidence="2" key="1">
    <citation type="journal article" date="2014" name="Front. Microbiol.">
        <title>High frequency of phylogenetically diverse reductive dehalogenase-homologous genes in deep subseafloor sedimentary metagenomes.</title>
        <authorList>
            <person name="Kawai M."/>
            <person name="Futagami T."/>
            <person name="Toyoda A."/>
            <person name="Takaki Y."/>
            <person name="Nishi S."/>
            <person name="Hori S."/>
            <person name="Arai W."/>
            <person name="Tsubouchi T."/>
            <person name="Morono Y."/>
            <person name="Uchiyama I."/>
            <person name="Ito T."/>
            <person name="Fujiyama A."/>
            <person name="Inagaki F."/>
            <person name="Takami H."/>
        </authorList>
    </citation>
    <scope>NUCLEOTIDE SEQUENCE</scope>
    <source>
        <strain evidence="2">Expedition CK06-06</strain>
    </source>
</reference>
<evidence type="ECO:0000256" key="1">
    <source>
        <dbReference type="SAM" id="Phobius"/>
    </source>
</evidence>
<evidence type="ECO:0000313" key="2">
    <source>
        <dbReference type="EMBL" id="GAG99957.1"/>
    </source>
</evidence>
<dbReference type="AlphaFoldDB" id="X1D4E2"/>
<accession>X1D4E2</accession>
<dbReference type="EMBL" id="BART01026693">
    <property type="protein sequence ID" value="GAG99957.1"/>
    <property type="molecule type" value="Genomic_DNA"/>
</dbReference>
<keyword evidence="1" id="KW-1133">Transmembrane helix</keyword>